<organism evidence="2">
    <name type="scientific">Haptolina ericina</name>
    <dbReference type="NCBI Taxonomy" id="156174"/>
    <lineage>
        <taxon>Eukaryota</taxon>
        <taxon>Haptista</taxon>
        <taxon>Haptophyta</taxon>
        <taxon>Prymnesiophyceae</taxon>
        <taxon>Prymnesiales</taxon>
        <taxon>Prymnesiaceae</taxon>
        <taxon>Haptolina</taxon>
    </lineage>
</organism>
<evidence type="ECO:0000313" key="2">
    <source>
        <dbReference type="EMBL" id="CAE0114873.1"/>
    </source>
</evidence>
<feature type="region of interest" description="Disordered" evidence="1">
    <location>
        <begin position="289"/>
        <end position="333"/>
    </location>
</feature>
<reference evidence="2" key="1">
    <citation type="submission" date="2021-01" db="EMBL/GenBank/DDBJ databases">
        <authorList>
            <person name="Corre E."/>
            <person name="Pelletier E."/>
            <person name="Niang G."/>
            <person name="Scheremetjew M."/>
            <person name="Finn R."/>
            <person name="Kale V."/>
            <person name="Holt S."/>
            <person name="Cochrane G."/>
            <person name="Meng A."/>
            <person name="Brown T."/>
            <person name="Cohen L."/>
        </authorList>
    </citation>
    <scope>NUCLEOTIDE SEQUENCE</scope>
    <source>
        <strain evidence="2">CCMP281</strain>
    </source>
</reference>
<gene>
    <name evidence="2" type="ORF">HERI1096_LOCUS15558</name>
</gene>
<evidence type="ECO:0000256" key="1">
    <source>
        <dbReference type="SAM" id="MobiDB-lite"/>
    </source>
</evidence>
<proteinExistence type="predicted"/>
<protein>
    <submittedName>
        <fullName evidence="2">Uncharacterized protein</fullName>
    </submittedName>
</protein>
<dbReference type="AlphaFoldDB" id="A0A7S3ATI9"/>
<feature type="compositionally biased region" description="Basic and acidic residues" evidence="1">
    <location>
        <begin position="63"/>
        <end position="83"/>
    </location>
</feature>
<sequence length="419" mass="47202">MAANDDSFKFEYGADFPEGLDILSMEIQKRKLGKNFSPIELITELNMAAEYKERTARRAGKGKRLEPNKFEGEQETESRKRAQADCQRLILPKGKDEIPDVFIRRLDAHRTAQEALIVPLTPPETNTDFIMRVVAVKGNEEPNTVILPKSPQEGEAEFKSRMEVAKATPALVFPRGKSETADHFKLRLSNQAKQKTSILPKAVDESDKHFKRRVETYAMFSIHPFDPSREDEDLFDRRMRHHKEVPQVPCEPGDMDLLKKFPSETVRLEREAAEAEKLKAALEKQAEKDRLEAEAAEKEAAEKEERMKAAKGNKRTDSLDDGPAPTREEQEERVKAAIAAQKKAAEEKVLADAAAAAKAMADLAMTEDTVDFNKIGFMPLKKLLMEKGVPKDAVFSAANKMALKEIAMKHNVKINFVES</sequence>
<feature type="compositionally biased region" description="Basic and acidic residues" evidence="1">
    <location>
        <begin position="289"/>
        <end position="318"/>
    </location>
</feature>
<name>A0A7S3ATI9_9EUKA</name>
<dbReference type="EMBL" id="HBHX01027839">
    <property type="protein sequence ID" value="CAE0114873.1"/>
    <property type="molecule type" value="Transcribed_RNA"/>
</dbReference>
<feature type="region of interest" description="Disordered" evidence="1">
    <location>
        <begin position="55"/>
        <end position="83"/>
    </location>
</feature>
<accession>A0A7S3ATI9</accession>